<sequence>MKKLFFKGRSILSINLAFLIFSFFLLNLSVSTHVSAQDSYAQGQYRIKLEVIELCGYGGSDSDGTQDYRWHVGTGPERDSYDGVVQRGAFNGALDAILFKGMDFIGIDDFPTGGCITEADNYDSHRVGALLPYVVYDSLIDYRPDLILDFHLVIRAYEKDCMGNDHYDMDCSRGTEDDDFRWVVKPISFTIDEEIGSGIINVTKEDFDTKYSAKIRYTITPPVMHAPQFAYEGEYDKDNPTASGTQVVCGSDRESDYNYYIFWKPGNYPIKEDRIEKLEWYEKSTIPGEGAYKLIATTTKNSPHGLYAIKLPTPEVRENVTKYYSVKIYYKDNVTNLDYSPNSLPVDIFPPPPPIIGLPQEVDGILNKDEEPLYSNEYFDIQHVLCKGDNTGYISIKRVDDDRELYITVDSDQGGNDDPVGGISESNPVIISDLVAGSYLLTIEVKDEDSGTECYSTANIVIKQPSSLPTATAETYKYVGGAEVSCYESEDGIITLSGEGGTSPYEFHLSSNEGFSEYRDDSVYTSLPPVNGSGDDIVYTFDITDRYDCAYEGTEDIILSRPDPLKFVQVVPANEYHNPNDNSEYYNISCFGGADTVNFTLSGGATPYQLYIGADLMASTQGVSQETFIGNLYGDTTYEVLMRDPNGCELTTTASLTQPNEIILDARNILPASCYGSATASVGLLAKEGLPYQGQSYYYTLTHLEVPPDLEFPFDEQRATESPVDSAVFEQLISGYYQVKMEDYYGCQGFDTVFMPQPDRLNTLLSSTSLICKGDEDGSVTATIEGGTAPYYLTWQDQYKQTLHEDTMAVSASVDMQSLNAGLYYLLVKDDNGCSYPRSGSPFSIDEPAMDFDLSYNQLQQATCFGSADGSITLQASGGWRNAAYKYGLTKVDMQYENRVFSQLEAGDYLFYAEDARGCVDSLTIQIEDPDELSVRLASLNNVLCSGAAEGSFTLEAQGGVPPYQYSIDQGRTWLEEGVFTDLAAGDYEVIVSDSYGNCPLTKQVHIYSPASLTILPLAITSTECLEEDGTVRVDVSGGVPPYVYSWKKGDGIEISNDRDLLNAEAGRYQLSITDNNGCTKQEYFGIANTNAPEPVAINVDHVTCYGLSDGVIALELQSGNIATWPDGTQGIRKENLPEGSYLIQIENTEGCINFIEVDISAPKPFELLVDKREPSCYDGCDGSLEVSLQGGTPPYEFTWSGGVSGSGLYNLCAGVYQLDVVDANGCTFSEVITLEQPIPISPDLGGGSTVCEGQTVFLDAGYPGSDYSWIFEGEQIGISQTLLADMPGRYEVLVTDMNGCTGTAEYELEISNEVLSAEYLVLSEAVAGDTVVLVNVSYPEPTTSEWQIPEEVISMEKYGYHQQVIFPEPGTYTITLNTQLGGCEASMSKEIIVTGASGETSKEEFGKNDDSIKSFTVYPNPNSGKFTANVMLTEVQPIKLQFLRLQGQGEIAIEERDGAKEYDVPFEFDDLKPGVYFLILQSKDITKTLKIIIE</sequence>
<dbReference type="NCBIfam" id="TIGR04183">
    <property type="entry name" value="Por_Secre_tail"/>
    <property type="match status" value="1"/>
</dbReference>
<dbReference type="Proteomes" id="UP000659388">
    <property type="component" value="Unassembled WGS sequence"/>
</dbReference>
<organism evidence="1 2">
    <name type="scientific">Fulvivirga sediminis</name>
    <dbReference type="NCBI Taxonomy" id="2803949"/>
    <lineage>
        <taxon>Bacteria</taxon>
        <taxon>Pseudomonadati</taxon>
        <taxon>Bacteroidota</taxon>
        <taxon>Cytophagia</taxon>
        <taxon>Cytophagales</taxon>
        <taxon>Fulvivirgaceae</taxon>
        <taxon>Fulvivirga</taxon>
    </lineage>
</organism>
<protein>
    <submittedName>
        <fullName evidence="1">T9SS type A sorting domain-containing protein</fullName>
    </submittedName>
</protein>
<dbReference type="InterPro" id="IPR035986">
    <property type="entry name" value="PKD_dom_sf"/>
</dbReference>
<dbReference type="Gene3D" id="2.60.40.10">
    <property type="entry name" value="Immunoglobulins"/>
    <property type="match status" value="1"/>
</dbReference>
<dbReference type="Gene3D" id="2.60.40.740">
    <property type="match status" value="1"/>
</dbReference>
<dbReference type="SUPFAM" id="SSF49299">
    <property type="entry name" value="PKD domain"/>
    <property type="match status" value="1"/>
</dbReference>
<dbReference type="InterPro" id="IPR026444">
    <property type="entry name" value="Secre_tail"/>
</dbReference>
<dbReference type="Pfam" id="PF13573">
    <property type="entry name" value="SprB"/>
    <property type="match status" value="5"/>
</dbReference>
<keyword evidence="2" id="KW-1185">Reference proteome</keyword>
<dbReference type="RefSeq" id="WP_202246371.1">
    <property type="nucleotide sequence ID" value="NZ_JAESIY010000014.1"/>
</dbReference>
<name>A0A937FCV3_9BACT</name>
<proteinExistence type="predicted"/>
<accession>A0A937FCV3</accession>
<evidence type="ECO:0000313" key="1">
    <source>
        <dbReference type="EMBL" id="MBL3658575.1"/>
    </source>
</evidence>
<dbReference type="EMBL" id="JAESIY010000014">
    <property type="protein sequence ID" value="MBL3658575.1"/>
    <property type="molecule type" value="Genomic_DNA"/>
</dbReference>
<dbReference type="InterPro" id="IPR025667">
    <property type="entry name" value="SprB_repeat"/>
</dbReference>
<dbReference type="InterPro" id="IPR013783">
    <property type="entry name" value="Ig-like_fold"/>
</dbReference>
<comment type="caution">
    <text evidence="1">The sequence shown here is derived from an EMBL/GenBank/DDBJ whole genome shotgun (WGS) entry which is preliminary data.</text>
</comment>
<reference evidence="1" key="1">
    <citation type="submission" date="2021-01" db="EMBL/GenBank/DDBJ databases">
        <title>Fulvivirga kasyanovii gen. nov., sp nov., a novel member of the phylum Bacteroidetes isolated from seawater in a mussel farm.</title>
        <authorList>
            <person name="Zhao L.-H."/>
            <person name="Wang Z.-J."/>
        </authorList>
    </citation>
    <scope>NUCLEOTIDE SEQUENCE</scope>
    <source>
        <strain evidence="1">2943</strain>
    </source>
</reference>
<evidence type="ECO:0000313" key="2">
    <source>
        <dbReference type="Proteomes" id="UP000659388"/>
    </source>
</evidence>
<gene>
    <name evidence="1" type="ORF">JL102_20650</name>
</gene>